<evidence type="ECO:0000313" key="1">
    <source>
        <dbReference type="EMBL" id="GBN36956.1"/>
    </source>
</evidence>
<dbReference type="EMBL" id="BGPR01008932">
    <property type="protein sequence ID" value="GBN36956.1"/>
    <property type="molecule type" value="Genomic_DNA"/>
</dbReference>
<accession>A0A4Y2NGQ8</accession>
<protein>
    <submittedName>
        <fullName evidence="1">Uncharacterized protein</fullName>
    </submittedName>
</protein>
<organism evidence="1 2">
    <name type="scientific">Araneus ventricosus</name>
    <name type="common">Orbweaver spider</name>
    <name type="synonym">Epeira ventricosa</name>
    <dbReference type="NCBI Taxonomy" id="182803"/>
    <lineage>
        <taxon>Eukaryota</taxon>
        <taxon>Metazoa</taxon>
        <taxon>Ecdysozoa</taxon>
        <taxon>Arthropoda</taxon>
        <taxon>Chelicerata</taxon>
        <taxon>Arachnida</taxon>
        <taxon>Araneae</taxon>
        <taxon>Araneomorphae</taxon>
        <taxon>Entelegynae</taxon>
        <taxon>Araneoidea</taxon>
        <taxon>Araneidae</taxon>
        <taxon>Araneus</taxon>
    </lineage>
</organism>
<sequence>MERHKEKITVVRTMMRHAPTIGAGSGAQLEVEYTRNLSALQSRVSEFGECPLVNCKYHRPNSKKINPKRNTRELEIDNSVDSSAKLKKI</sequence>
<keyword evidence="2" id="KW-1185">Reference proteome</keyword>
<gene>
    <name evidence="1" type="ORF">AVEN_127468_1</name>
</gene>
<reference evidence="1 2" key="1">
    <citation type="journal article" date="2019" name="Sci. Rep.">
        <title>Orb-weaving spider Araneus ventricosus genome elucidates the spidroin gene catalogue.</title>
        <authorList>
            <person name="Kono N."/>
            <person name="Nakamura H."/>
            <person name="Ohtoshi R."/>
            <person name="Moran D.A.P."/>
            <person name="Shinohara A."/>
            <person name="Yoshida Y."/>
            <person name="Fujiwara M."/>
            <person name="Mori M."/>
            <person name="Tomita M."/>
            <person name="Arakawa K."/>
        </authorList>
    </citation>
    <scope>NUCLEOTIDE SEQUENCE [LARGE SCALE GENOMIC DNA]</scope>
</reference>
<comment type="caution">
    <text evidence="1">The sequence shown here is derived from an EMBL/GenBank/DDBJ whole genome shotgun (WGS) entry which is preliminary data.</text>
</comment>
<name>A0A4Y2NGQ8_ARAVE</name>
<dbReference type="AlphaFoldDB" id="A0A4Y2NGQ8"/>
<dbReference type="Proteomes" id="UP000499080">
    <property type="component" value="Unassembled WGS sequence"/>
</dbReference>
<evidence type="ECO:0000313" key="2">
    <source>
        <dbReference type="Proteomes" id="UP000499080"/>
    </source>
</evidence>
<proteinExistence type="predicted"/>